<dbReference type="FunFam" id="3.40.50.720:FF:000047">
    <property type="entry name" value="NADP-dependent L-serine/L-allo-threonine dehydrogenase"/>
    <property type="match status" value="1"/>
</dbReference>
<comment type="similarity">
    <text evidence="1 3">Belongs to the short-chain dehydrogenases/reductases (SDR) family.</text>
</comment>
<dbReference type="Proteomes" id="UP000318571">
    <property type="component" value="Chromosome 9"/>
</dbReference>
<dbReference type="InterPro" id="IPR002347">
    <property type="entry name" value="SDR_fam"/>
</dbReference>
<sequence length="246" mass="27326">MTKKVALITGCSSGIGLAVAELLSKTEDWVVVGCARSVETKKINETLYHYKCDLRDSKRIQSMFDYILADFGRIDLAILNAGIVSHTNLLDSDVEDWRALLDVNVLAVSHCTQLAVKAMRDNPKVEDGQVIVVNSMSGHAVHPHPFARFYSTTKHAVTGLVQAWRDEVADMKPAKNIRMCSISPRMVATNFIYSLFPGNKAKAEELVRNVPSLTSEDVAEQIMNMIRIPANVQIQDIHMSPSKKPF</sequence>
<dbReference type="InterPro" id="IPR020904">
    <property type="entry name" value="Sc_DH/Rdtase_CS"/>
</dbReference>
<keyword evidence="2" id="KW-0560">Oxidoreductase</keyword>
<dbReference type="PRINTS" id="PR00080">
    <property type="entry name" value="SDRFAMILY"/>
</dbReference>
<dbReference type="GO" id="GO:0016616">
    <property type="term" value="F:oxidoreductase activity, acting on the CH-OH group of donors, NAD or NADP as acceptor"/>
    <property type="evidence" value="ECO:0007669"/>
    <property type="project" value="UniProtKB-ARBA"/>
</dbReference>
<reference evidence="4 5" key="1">
    <citation type="journal article" date="2018" name="Nat. Ecol. Evol.">
        <title>Genomic signatures of mitonuclear coevolution across populations of Tigriopus californicus.</title>
        <authorList>
            <person name="Barreto F.S."/>
            <person name="Watson E.T."/>
            <person name="Lima T.G."/>
            <person name="Willett C.S."/>
            <person name="Edmands S."/>
            <person name="Li W."/>
            <person name="Burton R.S."/>
        </authorList>
    </citation>
    <scope>NUCLEOTIDE SEQUENCE [LARGE SCALE GENOMIC DNA]</scope>
    <source>
        <strain evidence="4 5">San Diego</strain>
    </source>
</reference>
<dbReference type="PRINTS" id="PR00081">
    <property type="entry name" value="GDHRDH"/>
</dbReference>
<dbReference type="SUPFAM" id="SSF51735">
    <property type="entry name" value="NAD(P)-binding Rossmann-fold domains"/>
    <property type="match status" value="1"/>
</dbReference>
<name>A0A553P001_TIGCA</name>
<dbReference type="PANTHER" id="PTHR43115">
    <property type="entry name" value="DEHYDROGENASE/REDUCTASE SDR FAMILY MEMBER 11"/>
    <property type="match status" value="1"/>
</dbReference>
<dbReference type="PANTHER" id="PTHR43115:SF4">
    <property type="entry name" value="DEHYDROGENASE_REDUCTASE SDR FAMILY MEMBER 11"/>
    <property type="match status" value="1"/>
</dbReference>
<protein>
    <submittedName>
        <fullName evidence="4">Uncharacterized protein</fullName>
    </submittedName>
</protein>
<gene>
    <name evidence="4" type="ORF">TCAL_01257</name>
</gene>
<dbReference type="STRING" id="6832.A0A553P001"/>
<dbReference type="OrthoDB" id="6136459at2759"/>
<keyword evidence="5" id="KW-1185">Reference proteome</keyword>
<dbReference type="InterPro" id="IPR036291">
    <property type="entry name" value="NAD(P)-bd_dom_sf"/>
</dbReference>
<evidence type="ECO:0000313" key="4">
    <source>
        <dbReference type="EMBL" id="TRY71024.1"/>
    </source>
</evidence>
<dbReference type="EMBL" id="VCGU01000009">
    <property type="protein sequence ID" value="TRY71024.1"/>
    <property type="molecule type" value="Genomic_DNA"/>
</dbReference>
<evidence type="ECO:0000256" key="1">
    <source>
        <dbReference type="ARBA" id="ARBA00006484"/>
    </source>
</evidence>
<dbReference type="Pfam" id="PF00106">
    <property type="entry name" value="adh_short"/>
    <property type="match status" value="1"/>
</dbReference>
<comment type="caution">
    <text evidence="4">The sequence shown here is derived from an EMBL/GenBank/DDBJ whole genome shotgun (WGS) entry which is preliminary data.</text>
</comment>
<proteinExistence type="inferred from homology"/>
<evidence type="ECO:0000256" key="2">
    <source>
        <dbReference type="ARBA" id="ARBA00023002"/>
    </source>
</evidence>
<evidence type="ECO:0000256" key="3">
    <source>
        <dbReference type="RuleBase" id="RU000363"/>
    </source>
</evidence>
<dbReference type="Gene3D" id="3.40.50.720">
    <property type="entry name" value="NAD(P)-binding Rossmann-like Domain"/>
    <property type="match status" value="1"/>
</dbReference>
<organism evidence="4 5">
    <name type="scientific">Tigriopus californicus</name>
    <name type="common">Marine copepod</name>
    <dbReference type="NCBI Taxonomy" id="6832"/>
    <lineage>
        <taxon>Eukaryota</taxon>
        <taxon>Metazoa</taxon>
        <taxon>Ecdysozoa</taxon>
        <taxon>Arthropoda</taxon>
        <taxon>Crustacea</taxon>
        <taxon>Multicrustacea</taxon>
        <taxon>Hexanauplia</taxon>
        <taxon>Copepoda</taxon>
        <taxon>Harpacticoida</taxon>
        <taxon>Harpacticidae</taxon>
        <taxon>Tigriopus</taxon>
    </lineage>
</organism>
<dbReference type="AlphaFoldDB" id="A0A553P001"/>
<accession>A0A553P001</accession>
<evidence type="ECO:0000313" key="5">
    <source>
        <dbReference type="Proteomes" id="UP000318571"/>
    </source>
</evidence>
<dbReference type="PROSITE" id="PS00061">
    <property type="entry name" value="ADH_SHORT"/>
    <property type="match status" value="1"/>
</dbReference>